<accession>A0AAD0RSQ4</accession>
<proteinExistence type="predicted"/>
<evidence type="ECO:0000313" key="4">
    <source>
        <dbReference type="Proteomes" id="UP000259465"/>
    </source>
</evidence>
<evidence type="ECO:0000313" key="3">
    <source>
        <dbReference type="EMBL" id="AXT47736.1"/>
    </source>
</evidence>
<dbReference type="Proteomes" id="UP000259465">
    <property type="component" value="Chromosome"/>
</dbReference>
<sequence length="166" mass="17421">MLADIVKRYAATLALLAALLGGLGLWLQARVIQQQQAAARERIAAYAQLEAAHRQQAAQLRQQEQDARTQAAAVRQLTERLETLARKHAANADKLEQTLNATPENMAWGDVAVPADIARLLDYAAAGAHGAEQPALRAADTLPPADDGASHQPPTGPGAPTTAAGA</sequence>
<name>A0AAD0RSQ4_9NEIS</name>
<feature type="region of interest" description="Disordered" evidence="2">
    <location>
        <begin position="132"/>
        <end position="166"/>
    </location>
</feature>
<keyword evidence="1" id="KW-0175">Coiled coil</keyword>
<feature type="coiled-coil region" evidence="1">
    <location>
        <begin position="46"/>
        <end position="98"/>
    </location>
</feature>
<dbReference type="KEGG" id="crz:D1345_16810"/>
<evidence type="ECO:0000256" key="2">
    <source>
        <dbReference type="SAM" id="MobiDB-lite"/>
    </source>
</evidence>
<dbReference type="EMBL" id="CP031968">
    <property type="protein sequence ID" value="AXT47736.1"/>
    <property type="molecule type" value="Genomic_DNA"/>
</dbReference>
<reference evidence="3 4" key="1">
    <citation type="submission" date="2018-08" db="EMBL/GenBank/DDBJ databases">
        <title>Complete genome sequence of JP2-74.</title>
        <authorList>
            <person name="Wu L."/>
        </authorList>
    </citation>
    <scope>NUCLEOTIDE SEQUENCE [LARGE SCALE GENOMIC DNA]</scope>
    <source>
        <strain evidence="3 4">JP2-74</strain>
    </source>
</reference>
<protein>
    <submittedName>
        <fullName evidence="3">Uncharacterized protein</fullName>
    </submittedName>
</protein>
<gene>
    <name evidence="3" type="ORF">D1345_16810</name>
</gene>
<organism evidence="3 4">
    <name type="scientific">Chromobacterium rhizoryzae</name>
    <dbReference type="NCBI Taxonomy" id="1778675"/>
    <lineage>
        <taxon>Bacteria</taxon>
        <taxon>Pseudomonadati</taxon>
        <taxon>Pseudomonadota</taxon>
        <taxon>Betaproteobacteria</taxon>
        <taxon>Neisseriales</taxon>
        <taxon>Chromobacteriaceae</taxon>
        <taxon>Chromobacterium</taxon>
    </lineage>
</organism>
<keyword evidence="4" id="KW-1185">Reference proteome</keyword>
<evidence type="ECO:0000256" key="1">
    <source>
        <dbReference type="SAM" id="Coils"/>
    </source>
</evidence>
<dbReference type="AlphaFoldDB" id="A0AAD0RSQ4"/>